<evidence type="ECO:0000313" key="2">
    <source>
        <dbReference type="Proteomes" id="UP001377972"/>
    </source>
</evidence>
<reference evidence="1 2" key="1">
    <citation type="submission" date="2023-01" db="EMBL/GenBank/DDBJ databases">
        <title>Trichodesmium-associated heterotrophic epibiont bacteria.</title>
        <authorList>
            <person name="Cleveland C.S."/>
            <person name="Webb E.A."/>
        </authorList>
    </citation>
    <scope>NUCLEOTIDE SEQUENCE [LARGE SCALE GENOMIC DNA]</scope>
    <source>
        <strain evidence="1 2">USCH2</strain>
    </source>
</reference>
<comment type="caution">
    <text evidence="1">The sequence shown here is derived from an EMBL/GenBank/DDBJ whole genome shotgun (WGS) entry which is preliminary data.</text>
</comment>
<protein>
    <recommendedName>
        <fullName evidence="3">Transposase</fullName>
    </recommendedName>
</protein>
<evidence type="ECO:0008006" key="3">
    <source>
        <dbReference type="Google" id="ProtNLM"/>
    </source>
</evidence>
<dbReference type="Proteomes" id="UP001377972">
    <property type="component" value="Unassembled WGS sequence"/>
</dbReference>
<dbReference type="InterPro" id="IPR051698">
    <property type="entry name" value="Transposase_11-like"/>
</dbReference>
<name>A0ABU8SZ26_9GAMM</name>
<dbReference type="PANTHER" id="PTHR30298:SF0">
    <property type="entry name" value="PROTEIN YBFL-RELATED"/>
    <property type="match status" value="1"/>
</dbReference>
<keyword evidence="2" id="KW-1185">Reference proteome</keyword>
<gene>
    <name evidence="1" type="ORF">PQI24_19825</name>
</gene>
<dbReference type="PANTHER" id="PTHR30298">
    <property type="entry name" value="H REPEAT-ASSOCIATED PREDICTED TRANSPOSASE"/>
    <property type="match status" value="1"/>
</dbReference>
<dbReference type="EMBL" id="JAQPZS010000027">
    <property type="protein sequence ID" value="MEJ6498289.1"/>
    <property type="molecule type" value="Genomic_DNA"/>
</dbReference>
<proteinExistence type="predicted"/>
<organism evidence="1 2">
    <name type="scientific">Pseudoalteromonas lipolytica</name>
    <dbReference type="NCBI Taxonomy" id="570156"/>
    <lineage>
        <taxon>Bacteria</taxon>
        <taxon>Pseudomonadati</taxon>
        <taxon>Pseudomonadota</taxon>
        <taxon>Gammaproteobacteria</taxon>
        <taxon>Alteromonadales</taxon>
        <taxon>Pseudoalteromonadaceae</taxon>
        <taxon>Pseudoalteromonas</taxon>
    </lineage>
</organism>
<accession>A0ABU8SZ26</accession>
<evidence type="ECO:0000313" key="1">
    <source>
        <dbReference type="EMBL" id="MEJ6498289.1"/>
    </source>
</evidence>
<dbReference type="RefSeq" id="WP_339982603.1">
    <property type="nucleotide sequence ID" value="NZ_JAQPZS010000027.1"/>
</dbReference>
<sequence length="80" mass="9082">MIARVICRLKPDEIKNAFQSWISSLVKVTEADIIAIDDKTTRRSFTTKDRKAALYTVSAWRMTNSHLVLSQFSALAQYGC</sequence>